<feature type="transmembrane region" description="Helical" evidence="5">
    <location>
        <begin position="64"/>
        <end position="82"/>
    </location>
</feature>
<feature type="transmembrane region" description="Helical" evidence="5">
    <location>
        <begin position="6"/>
        <end position="26"/>
    </location>
</feature>
<dbReference type="Gene3D" id="1.20.1540.10">
    <property type="entry name" value="Rhomboid-like"/>
    <property type="match status" value="1"/>
</dbReference>
<name>A0A0F8ZVU1_9ZZZZ</name>
<evidence type="ECO:0000256" key="2">
    <source>
        <dbReference type="ARBA" id="ARBA00022692"/>
    </source>
</evidence>
<protein>
    <recommendedName>
        <fullName evidence="7">Peptidase S54 rhomboid domain-containing protein</fullName>
    </recommendedName>
</protein>
<dbReference type="InterPro" id="IPR035952">
    <property type="entry name" value="Rhomboid-like_sf"/>
</dbReference>
<keyword evidence="2 5" id="KW-0812">Transmembrane</keyword>
<proteinExistence type="predicted"/>
<evidence type="ECO:0008006" key="7">
    <source>
        <dbReference type="Google" id="ProtNLM"/>
    </source>
</evidence>
<evidence type="ECO:0000313" key="6">
    <source>
        <dbReference type="EMBL" id="KKK97962.1"/>
    </source>
</evidence>
<feature type="non-terminal residue" evidence="6">
    <location>
        <position position="94"/>
    </location>
</feature>
<keyword evidence="3 5" id="KW-1133">Transmembrane helix</keyword>
<gene>
    <name evidence="6" type="ORF">LCGC14_2647500</name>
</gene>
<sequence length="94" mass="10713">MDKTTSLKNSIFITTGFVILIWWIKLWEEILGWDLHQLGVYPQTLSGLVGIVTGPLIHGSWQHVIGNTLPLLLLGSILIYGYPKSRWWALAIIW</sequence>
<dbReference type="SUPFAM" id="SSF144091">
    <property type="entry name" value="Rhomboid-like"/>
    <property type="match status" value="1"/>
</dbReference>
<comment type="subcellular location">
    <subcellularLocation>
        <location evidence="1">Membrane</location>
        <topology evidence="1">Multi-pass membrane protein</topology>
    </subcellularLocation>
</comment>
<evidence type="ECO:0000256" key="3">
    <source>
        <dbReference type="ARBA" id="ARBA00022989"/>
    </source>
</evidence>
<keyword evidence="4 5" id="KW-0472">Membrane</keyword>
<dbReference type="GO" id="GO:0016020">
    <property type="term" value="C:membrane"/>
    <property type="evidence" value="ECO:0007669"/>
    <property type="project" value="UniProtKB-SubCell"/>
</dbReference>
<dbReference type="EMBL" id="LAZR01045821">
    <property type="protein sequence ID" value="KKK97962.1"/>
    <property type="molecule type" value="Genomic_DNA"/>
</dbReference>
<reference evidence="6" key="1">
    <citation type="journal article" date="2015" name="Nature">
        <title>Complex archaea that bridge the gap between prokaryotes and eukaryotes.</title>
        <authorList>
            <person name="Spang A."/>
            <person name="Saw J.H."/>
            <person name="Jorgensen S.L."/>
            <person name="Zaremba-Niedzwiedzka K."/>
            <person name="Martijn J."/>
            <person name="Lind A.E."/>
            <person name="van Eijk R."/>
            <person name="Schleper C."/>
            <person name="Guy L."/>
            <person name="Ettema T.J."/>
        </authorList>
    </citation>
    <scope>NUCLEOTIDE SEQUENCE</scope>
</reference>
<evidence type="ECO:0000256" key="5">
    <source>
        <dbReference type="SAM" id="Phobius"/>
    </source>
</evidence>
<comment type="caution">
    <text evidence="6">The sequence shown here is derived from an EMBL/GenBank/DDBJ whole genome shotgun (WGS) entry which is preliminary data.</text>
</comment>
<accession>A0A0F8ZVU1</accession>
<evidence type="ECO:0000256" key="1">
    <source>
        <dbReference type="ARBA" id="ARBA00004141"/>
    </source>
</evidence>
<organism evidence="6">
    <name type="scientific">marine sediment metagenome</name>
    <dbReference type="NCBI Taxonomy" id="412755"/>
    <lineage>
        <taxon>unclassified sequences</taxon>
        <taxon>metagenomes</taxon>
        <taxon>ecological metagenomes</taxon>
    </lineage>
</organism>
<evidence type="ECO:0000256" key="4">
    <source>
        <dbReference type="ARBA" id="ARBA00023136"/>
    </source>
</evidence>
<dbReference type="AlphaFoldDB" id="A0A0F8ZVU1"/>